<feature type="transmembrane region" description="Helical" evidence="2">
    <location>
        <begin position="29"/>
        <end position="52"/>
    </location>
</feature>
<feature type="region of interest" description="Disordered" evidence="1">
    <location>
        <begin position="629"/>
        <end position="656"/>
    </location>
</feature>
<dbReference type="RefSeq" id="WP_322809334.1">
    <property type="nucleotide sequence ID" value="NZ_JAVBVO010000003.1"/>
</dbReference>
<gene>
    <name evidence="3" type="ORF">RAK27_13415</name>
</gene>
<feature type="transmembrane region" description="Helical" evidence="2">
    <location>
        <begin position="115"/>
        <end position="135"/>
    </location>
</feature>
<organism evidence="3 4">
    <name type="scientific">Carnobacterium maltaromaticum</name>
    <name type="common">Carnobacterium piscicola</name>
    <dbReference type="NCBI Taxonomy" id="2751"/>
    <lineage>
        <taxon>Bacteria</taxon>
        <taxon>Bacillati</taxon>
        <taxon>Bacillota</taxon>
        <taxon>Bacilli</taxon>
        <taxon>Lactobacillales</taxon>
        <taxon>Carnobacteriaceae</taxon>
        <taxon>Carnobacterium</taxon>
    </lineage>
</organism>
<feature type="region of interest" description="Disordered" evidence="1">
    <location>
        <begin position="545"/>
        <end position="584"/>
    </location>
</feature>
<evidence type="ECO:0008006" key="5">
    <source>
        <dbReference type="Google" id="ProtNLM"/>
    </source>
</evidence>
<evidence type="ECO:0000256" key="1">
    <source>
        <dbReference type="SAM" id="MobiDB-lite"/>
    </source>
</evidence>
<dbReference type="Proteomes" id="UP001290462">
    <property type="component" value="Unassembled WGS sequence"/>
</dbReference>
<reference evidence="3" key="1">
    <citation type="submission" date="2023-08" db="EMBL/GenBank/DDBJ databases">
        <title>Genomic characterization of piscicolin 126 produced by Carnobacterium maltaromaticum CM22 strain isolated from salmon (Salmo salar).</title>
        <authorList>
            <person name="Gonzalez-Gragera E."/>
            <person name="Garcia-Lopez J.D."/>
            <person name="Teso-Perez C."/>
            <person name="Gimenez-Hernandez I."/>
            <person name="Peralta-Sanchez J.M."/>
            <person name="Valdivia E."/>
            <person name="Montalban-Lopez M."/>
            <person name="Martin-Platero A.M."/>
            <person name="Banos A."/>
            <person name="Martinez-Bueno M."/>
        </authorList>
    </citation>
    <scope>NUCLEOTIDE SEQUENCE</scope>
    <source>
        <strain evidence="3">CM22</strain>
    </source>
</reference>
<feature type="transmembrane region" description="Helical" evidence="2">
    <location>
        <begin position="272"/>
        <end position="292"/>
    </location>
</feature>
<evidence type="ECO:0000256" key="2">
    <source>
        <dbReference type="SAM" id="Phobius"/>
    </source>
</evidence>
<feature type="compositionally biased region" description="Polar residues" evidence="1">
    <location>
        <begin position="565"/>
        <end position="581"/>
    </location>
</feature>
<feature type="transmembrane region" description="Helical" evidence="2">
    <location>
        <begin position="298"/>
        <end position="322"/>
    </location>
</feature>
<dbReference type="EMBL" id="JAVBVO010000003">
    <property type="protein sequence ID" value="MDZ5759655.1"/>
    <property type="molecule type" value="Genomic_DNA"/>
</dbReference>
<keyword evidence="2" id="KW-0472">Membrane</keyword>
<name>A0AAW9K505_CARML</name>
<sequence length="656" mass="72657">MNYDEYKLFLEPTGSLDVMGKVFSVMQTFFIEIPFAFLRIITSCITFVLDLLDVSAKIKGERSVFFDQSKDIYLKFIGGTNGRISTGSLGFILLMMALMYLTWQFFFGKGGFAKKALHVMVVVSLGFAYFGNFNVPAENDGGKPQDVPKTTSMSGGLYLFKTVDNVSEQLKAQMITTFSLGDSEESLKSQDGYGEYYKNYIILSSFNYINSGNTNGEYATGKKLDHSKLIPAENLSTKEKKSFYKEREGYLKEIAEDNPYVQNSADKMVDKMFMVALSYANAVTLGFPIVYANVTLSAFQFIFLVLILLFPLALLLSFIPFFRNAAMRILKMMLGILFMPVLIGFMLGIFFYLNGVVDNFILSKAADVLGVPVAMSALGGTSLIVVMLVLIVTKAVLFTLIWKNKGKLLKLVSDNKIDDTVVNAPMNKIQEVGEKAVDTGTNVVETVAGAYTGNPQMMLSGVGGLMDDGGGTAPSLENDPFMNEKKSLDDEDTEDELINEDKSILPTSLDKFMGEEPELDEKDEIQDVHVMNSDDLVSDNELEDKMEEDVNVQLNDLDGDDFTEDSNPVGNSDLPETSDSDGIQGEDFVETIESEKNETLGQSDELVGNPLFYDSVPDDSLFTVQEIPDPEQFQQSENEGVNDSDSFYQEAFNSAQ</sequence>
<proteinExistence type="predicted"/>
<protein>
    <recommendedName>
        <fullName evidence="5">Conjugal transfer protein</fullName>
    </recommendedName>
</protein>
<feature type="transmembrane region" description="Helical" evidence="2">
    <location>
        <begin position="334"/>
        <end position="353"/>
    </location>
</feature>
<feature type="transmembrane region" description="Helical" evidence="2">
    <location>
        <begin position="84"/>
        <end position="103"/>
    </location>
</feature>
<keyword evidence="2" id="KW-1133">Transmembrane helix</keyword>
<feature type="compositionally biased region" description="Polar residues" evidence="1">
    <location>
        <begin position="632"/>
        <end position="656"/>
    </location>
</feature>
<evidence type="ECO:0000313" key="4">
    <source>
        <dbReference type="Proteomes" id="UP001290462"/>
    </source>
</evidence>
<accession>A0AAW9K505</accession>
<keyword evidence="2" id="KW-0812">Transmembrane</keyword>
<comment type="caution">
    <text evidence="3">The sequence shown here is derived from an EMBL/GenBank/DDBJ whole genome shotgun (WGS) entry which is preliminary data.</text>
</comment>
<evidence type="ECO:0000313" key="3">
    <source>
        <dbReference type="EMBL" id="MDZ5759655.1"/>
    </source>
</evidence>
<feature type="transmembrane region" description="Helical" evidence="2">
    <location>
        <begin position="373"/>
        <end position="402"/>
    </location>
</feature>
<feature type="region of interest" description="Disordered" evidence="1">
    <location>
        <begin position="468"/>
        <end position="496"/>
    </location>
</feature>
<dbReference type="AlphaFoldDB" id="A0AAW9K505"/>